<keyword evidence="3 10" id="KW-0328">Glycosyltransferase</keyword>
<dbReference type="SUPFAM" id="SSF47473">
    <property type="entry name" value="EF-hand"/>
    <property type="match status" value="1"/>
</dbReference>
<dbReference type="FunFam" id="1.10.238.10:FF:000009">
    <property type="entry name" value="Visinin-like protein 1"/>
    <property type="match status" value="1"/>
</dbReference>
<dbReference type="Pfam" id="PF01129">
    <property type="entry name" value="ART"/>
    <property type="match status" value="1"/>
</dbReference>
<evidence type="ECO:0000259" key="11">
    <source>
        <dbReference type="PROSITE" id="PS50222"/>
    </source>
</evidence>
<dbReference type="EMBL" id="CAJOBA010055744">
    <property type="protein sequence ID" value="CAF4286289.1"/>
    <property type="molecule type" value="Genomic_DNA"/>
</dbReference>
<dbReference type="Proteomes" id="UP000682733">
    <property type="component" value="Unassembled WGS sequence"/>
</dbReference>
<dbReference type="GO" id="GO:0106274">
    <property type="term" value="F:NAD+-protein-arginine ADP-ribosyltransferase activity"/>
    <property type="evidence" value="ECO:0007669"/>
    <property type="project" value="UniProtKB-EC"/>
</dbReference>
<proteinExistence type="inferred from homology"/>
<dbReference type="InterPro" id="IPR028846">
    <property type="entry name" value="Recoverin"/>
</dbReference>
<evidence type="ECO:0000256" key="4">
    <source>
        <dbReference type="ARBA" id="ARBA00022679"/>
    </source>
</evidence>
<evidence type="ECO:0000313" key="12">
    <source>
        <dbReference type="EMBL" id="CAF4286289.1"/>
    </source>
</evidence>
<evidence type="ECO:0000256" key="7">
    <source>
        <dbReference type="ARBA" id="ARBA00022737"/>
    </source>
</evidence>
<comment type="similarity">
    <text evidence="2 10">Belongs to the Arg-specific ADP-ribosyltransferase family.</text>
</comment>
<evidence type="ECO:0000256" key="3">
    <source>
        <dbReference type="ARBA" id="ARBA00022676"/>
    </source>
</evidence>
<name>A0A8S2TKJ3_9BILA</name>
<dbReference type="PRINTS" id="PR00450">
    <property type="entry name" value="RECOVERIN"/>
</dbReference>
<protein>
    <recommendedName>
        <fullName evidence="10">NAD(P)(+)--arginine ADP-ribosyltransferase</fullName>
        <ecNumber evidence="10">2.4.2.31</ecNumber>
    </recommendedName>
    <alternativeName>
        <fullName evidence="10">Mono(ADP-ribosyl)transferase</fullName>
    </alternativeName>
</protein>
<evidence type="ECO:0000256" key="2">
    <source>
        <dbReference type="ARBA" id="ARBA00009558"/>
    </source>
</evidence>
<organism evidence="12 13">
    <name type="scientific">Didymodactylos carnosus</name>
    <dbReference type="NCBI Taxonomy" id="1234261"/>
    <lineage>
        <taxon>Eukaryota</taxon>
        <taxon>Metazoa</taxon>
        <taxon>Spiralia</taxon>
        <taxon>Gnathifera</taxon>
        <taxon>Rotifera</taxon>
        <taxon>Eurotatoria</taxon>
        <taxon>Bdelloidea</taxon>
        <taxon>Philodinida</taxon>
        <taxon>Philodinidae</taxon>
        <taxon>Didymodactylos</taxon>
    </lineage>
</organism>
<accession>A0A8S2TKJ3</accession>
<sequence>MNNARYLDVANEPKKLLNPISGYEKQPLVSLEKAVKPLENMFEDLLTRAWIAKQNCQNPADGLTQDESASIHLYTMESIFYQRLNEALRNENRGDLIPWFAYLKLFLTALWKLPSTKQTLWRGIKTDISDQFSIGTKFVWWGVSSCTESLQILQNDQYLGKTGTRTLFNVECQNGKPIKSHSQYESENEVLLMPASYFEVVGKADAGNSLHIIHVKEIQSPVLLLKPPLAGAQVATETTGANLAIGSEGKTGHSAASVIKTWPSQLKAKFVLANKHSSHKFDPTILTPKQIQMLKTTTNFSEKEIREWHAGFLRDCPNGELSKDRFTNVYQQFYPGGKAQEFCTYAFNSFDRDNNGTIDFTEYMFAIALAQSGDLDERLALAFDMYDYNNTGTIDTAEMSKIISAMYDLIGETDRKGDRDPKHRAEEIMRICDITGDKKLTKEEFVAGCKNDPVIRRLLVPNA</sequence>
<evidence type="ECO:0000256" key="1">
    <source>
        <dbReference type="ARBA" id="ARBA00006049"/>
    </source>
</evidence>
<evidence type="ECO:0000256" key="8">
    <source>
        <dbReference type="ARBA" id="ARBA00022837"/>
    </source>
</evidence>
<evidence type="ECO:0000313" key="13">
    <source>
        <dbReference type="Proteomes" id="UP000682733"/>
    </source>
</evidence>
<dbReference type="PANTHER" id="PTHR23055">
    <property type="entry name" value="CALCIUM BINDING PROTEINS"/>
    <property type="match status" value="1"/>
</dbReference>
<dbReference type="SUPFAM" id="SSF56399">
    <property type="entry name" value="ADP-ribosylation"/>
    <property type="match status" value="1"/>
</dbReference>
<keyword evidence="4 10" id="KW-0808">Transferase</keyword>
<keyword evidence="5" id="KW-0548">Nucleotidyltransferase</keyword>
<dbReference type="Gene3D" id="3.90.176.10">
    <property type="entry name" value="Toxin ADP-ribosyltransferase, Chain A, domain 1"/>
    <property type="match status" value="1"/>
</dbReference>
<comment type="catalytic activity">
    <reaction evidence="9 10">
        <text>L-arginyl-[protein] + NAD(+) = N(omega)-(ADP-D-ribosyl)-L-arginyl-[protein] + nicotinamide + H(+)</text>
        <dbReference type="Rhea" id="RHEA:19149"/>
        <dbReference type="Rhea" id="RHEA-COMP:10532"/>
        <dbReference type="Rhea" id="RHEA-COMP:15087"/>
        <dbReference type="ChEBI" id="CHEBI:15378"/>
        <dbReference type="ChEBI" id="CHEBI:17154"/>
        <dbReference type="ChEBI" id="CHEBI:29965"/>
        <dbReference type="ChEBI" id="CHEBI:57540"/>
        <dbReference type="ChEBI" id="CHEBI:142554"/>
        <dbReference type="EC" id="2.4.2.31"/>
    </reaction>
</comment>
<evidence type="ECO:0000256" key="6">
    <source>
        <dbReference type="ARBA" id="ARBA00022723"/>
    </source>
</evidence>
<dbReference type="Pfam" id="PF13499">
    <property type="entry name" value="EF-hand_7"/>
    <property type="match status" value="1"/>
</dbReference>
<dbReference type="CDD" id="cd00051">
    <property type="entry name" value="EFh"/>
    <property type="match status" value="2"/>
</dbReference>
<feature type="domain" description="EF-hand" evidence="11">
    <location>
        <begin position="338"/>
        <end position="373"/>
    </location>
</feature>
<feature type="domain" description="EF-hand" evidence="11">
    <location>
        <begin position="374"/>
        <end position="409"/>
    </location>
</feature>
<dbReference type="GO" id="GO:0005509">
    <property type="term" value="F:calcium ion binding"/>
    <property type="evidence" value="ECO:0007669"/>
    <property type="project" value="InterPro"/>
</dbReference>
<dbReference type="InterPro" id="IPR000768">
    <property type="entry name" value="ART"/>
</dbReference>
<dbReference type="AlphaFoldDB" id="A0A8S2TKJ3"/>
<comment type="similarity">
    <text evidence="1">Belongs to the recoverin family.</text>
</comment>
<keyword evidence="10" id="KW-0521">NADP</keyword>
<dbReference type="InterPro" id="IPR011992">
    <property type="entry name" value="EF-hand-dom_pair"/>
</dbReference>
<feature type="domain" description="EF-hand" evidence="11">
    <location>
        <begin position="420"/>
        <end position="455"/>
    </location>
</feature>
<evidence type="ECO:0000256" key="5">
    <source>
        <dbReference type="ARBA" id="ARBA00022695"/>
    </source>
</evidence>
<dbReference type="InterPro" id="IPR002048">
    <property type="entry name" value="EF_hand_dom"/>
</dbReference>
<dbReference type="SMART" id="SM00054">
    <property type="entry name" value="EFh"/>
    <property type="match status" value="3"/>
</dbReference>
<dbReference type="PROSITE" id="PS00018">
    <property type="entry name" value="EF_HAND_1"/>
    <property type="match status" value="2"/>
</dbReference>
<comment type="caution">
    <text evidence="12">The sequence shown here is derived from an EMBL/GenBank/DDBJ whole genome shotgun (WGS) entry which is preliminary data.</text>
</comment>
<reference evidence="12" key="1">
    <citation type="submission" date="2021-02" db="EMBL/GenBank/DDBJ databases">
        <authorList>
            <person name="Nowell W R."/>
        </authorList>
    </citation>
    <scope>NUCLEOTIDE SEQUENCE</scope>
</reference>
<evidence type="ECO:0000256" key="9">
    <source>
        <dbReference type="ARBA" id="ARBA00047597"/>
    </source>
</evidence>
<dbReference type="PANTHER" id="PTHR23055:SF69">
    <property type="entry name" value="NEURONAL CALCIUM SENSOR 2"/>
    <property type="match status" value="1"/>
</dbReference>
<gene>
    <name evidence="12" type="ORF">TMI583_LOCUS37816</name>
</gene>
<dbReference type="InterPro" id="IPR018247">
    <property type="entry name" value="EF_Hand_1_Ca_BS"/>
</dbReference>
<dbReference type="PROSITE" id="PS51996">
    <property type="entry name" value="TR_MART"/>
    <property type="match status" value="1"/>
</dbReference>
<dbReference type="PROSITE" id="PS50222">
    <property type="entry name" value="EF_HAND_2"/>
    <property type="match status" value="3"/>
</dbReference>
<evidence type="ECO:0000256" key="10">
    <source>
        <dbReference type="RuleBase" id="RU361228"/>
    </source>
</evidence>
<keyword evidence="7" id="KW-0677">Repeat</keyword>
<keyword evidence="8" id="KW-0106">Calcium</keyword>
<dbReference type="EC" id="2.4.2.31" evidence="10"/>
<keyword evidence="10" id="KW-0520">NAD</keyword>
<keyword evidence="6" id="KW-0479">Metal-binding</keyword>
<dbReference type="GO" id="GO:0016779">
    <property type="term" value="F:nucleotidyltransferase activity"/>
    <property type="evidence" value="ECO:0007669"/>
    <property type="project" value="UniProtKB-KW"/>
</dbReference>
<dbReference type="Pfam" id="PF13833">
    <property type="entry name" value="EF-hand_8"/>
    <property type="match status" value="1"/>
</dbReference>
<dbReference type="Gene3D" id="1.10.238.10">
    <property type="entry name" value="EF-hand"/>
    <property type="match status" value="1"/>
</dbReference>